<name>A0A1F5Q8T6_9BACT</name>
<feature type="transmembrane region" description="Helical" evidence="1">
    <location>
        <begin position="12"/>
        <end position="30"/>
    </location>
</feature>
<dbReference type="AlphaFoldDB" id="A0A1F5Q8T6"/>
<reference evidence="2 3" key="1">
    <citation type="journal article" date="2016" name="Nat. Commun.">
        <title>Thousands of microbial genomes shed light on interconnected biogeochemical processes in an aquifer system.</title>
        <authorList>
            <person name="Anantharaman K."/>
            <person name="Brown C.T."/>
            <person name="Hug L.A."/>
            <person name="Sharon I."/>
            <person name="Castelle C.J."/>
            <person name="Probst A.J."/>
            <person name="Thomas B.C."/>
            <person name="Singh A."/>
            <person name="Wilkins M.J."/>
            <person name="Karaoz U."/>
            <person name="Brodie E.L."/>
            <person name="Williams K.H."/>
            <person name="Hubbard S.S."/>
            <person name="Banfield J.F."/>
        </authorList>
    </citation>
    <scope>NUCLEOTIDE SEQUENCE [LARGE SCALE GENOMIC DNA]</scope>
</reference>
<evidence type="ECO:0000313" key="3">
    <source>
        <dbReference type="Proteomes" id="UP000177235"/>
    </source>
</evidence>
<keyword evidence="1" id="KW-0812">Transmembrane</keyword>
<evidence type="ECO:0000256" key="1">
    <source>
        <dbReference type="SAM" id="Phobius"/>
    </source>
</evidence>
<protein>
    <recommendedName>
        <fullName evidence="4">DoxX family protein</fullName>
    </recommendedName>
</protein>
<dbReference type="EMBL" id="MFFF01000030">
    <property type="protein sequence ID" value="OGE98548.1"/>
    <property type="molecule type" value="Genomic_DNA"/>
</dbReference>
<comment type="caution">
    <text evidence="2">The sequence shown here is derived from an EMBL/GenBank/DDBJ whole genome shotgun (WGS) entry which is preliminary data.</text>
</comment>
<proteinExistence type="predicted"/>
<keyword evidence="1" id="KW-0472">Membrane</keyword>
<evidence type="ECO:0000313" key="2">
    <source>
        <dbReference type="EMBL" id="OGE98548.1"/>
    </source>
</evidence>
<evidence type="ECO:0008006" key="4">
    <source>
        <dbReference type="Google" id="ProtNLM"/>
    </source>
</evidence>
<feature type="transmembrane region" description="Helical" evidence="1">
    <location>
        <begin position="87"/>
        <end position="109"/>
    </location>
</feature>
<accession>A0A1F5Q8T6</accession>
<sequence>MFENLSQYGSAAFWIMQAVVGVIFIAHGAAKLKNKSALMGGTVHGVIEIAAGLALVINQYAQYAAAIIAVIMLGALYFKIFKWKAPFLVMQAAGWEFDLLLLAVSLAILTRV</sequence>
<gene>
    <name evidence="2" type="ORF">A3J05_04200</name>
</gene>
<dbReference type="Proteomes" id="UP000177235">
    <property type="component" value="Unassembled WGS sequence"/>
</dbReference>
<organism evidence="2 3">
    <name type="scientific">Candidatus Doudnabacteria bacterium RIFCSPLOWO2_02_FULL_48_13</name>
    <dbReference type="NCBI Taxonomy" id="1817845"/>
    <lineage>
        <taxon>Bacteria</taxon>
        <taxon>Candidatus Doudnaibacteriota</taxon>
    </lineage>
</organism>
<keyword evidence="1" id="KW-1133">Transmembrane helix</keyword>